<reference evidence="7" key="1">
    <citation type="journal article" date="2019" name="Int. J. Syst. Evol. Microbiol.">
        <title>The Global Catalogue of Microorganisms (GCM) 10K type strain sequencing project: providing services to taxonomists for standard genome sequencing and annotation.</title>
        <authorList>
            <consortium name="The Broad Institute Genomics Platform"/>
            <consortium name="The Broad Institute Genome Sequencing Center for Infectious Disease"/>
            <person name="Wu L."/>
            <person name="Ma J."/>
        </authorList>
    </citation>
    <scope>NUCLEOTIDE SEQUENCE [LARGE SCALE GENOMIC DNA]</scope>
    <source>
        <strain evidence="7">CCM 7941</strain>
    </source>
</reference>
<evidence type="ECO:0000256" key="1">
    <source>
        <dbReference type="ARBA" id="ARBA00022692"/>
    </source>
</evidence>
<keyword evidence="7" id="KW-1185">Reference proteome</keyword>
<feature type="region of interest" description="Disordered" evidence="4">
    <location>
        <begin position="188"/>
        <end position="208"/>
    </location>
</feature>
<keyword evidence="2 5" id="KW-1133">Transmembrane helix</keyword>
<feature type="transmembrane region" description="Helical" evidence="5">
    <location>
        <begin position="218"/>
        <end position="240"/>
    </location>
</feature>
<evidence type="ECO:0000256" key="2">
    <source>
        <dbReference type="ARBA" id="ARBA00022989"/>
    </source>
</evidence>
<sequence length="401" mass="41985">MRLTPEVVALGISQIIGYGTLYYSFGVLAPQMSRDFGWSLEWVFGALSAALLVSGFVSPVAGRWIDRLGAGRIMTMGSLAAAASLVACAMAPSGMAFAPALTAMEAASTLVQYGAAFSLLVQRTPATAQRDIVYLTLFAGFASTIFWPLTAWLNGFFDWRRIYVGYAAMHVLVCLPLHAWLARRPPRPQEARPEAPAAGGPAASRSGDLAPEDRRAGFVLMTVAFALVSFILSAILMHMMPMLDTLGLGAVAVAVSASFGPSQVISRILNIMFARDMAQTHLSTIAAAALALGLVVLACTAPSFYGAVAFAAVFGVGSGLFSIVSGTLPLELLGRDGYGALQGRLMSARLIVGAAAPFAFAWMMQQLGAIAALLVTSLTGVVAVGCLVQTARLRARGRRGA</sequence>
<organism evidence="6 7">
    <name type="scientific">Camelimonas abortus</name>
    <dbReference type="NCBI Taxonomy" id="1017184"/>
    <lineage>
        <taxon>Bacteria</taxon>
        <taxon>Pseudomonadati</taxon>
        <taxon>Pseudomonadota</taxon>
        <taxon>Alphaproteobacteria</taxon>
        <taxon>Hyphomicrobiales</taxon>
        <taxon>Chelatococcaceae</taxon>
        <taxon>Camelimonas</taxon>
    </lineage>
</organism>
<dbReference type="PANTHER" id="PTHR11360">
    <property type="entry name" value="MONOCARBOXYLATE TRANSPORTER"/>
    <property type="match status" value="1"/>
</dbReference>
<evidence type="ECO:0000313" key="7">
    <source>
        <dbReference type="Proteomes" id="UP001595536"/>
    </source>
</evidence>
<dbReference type="Proteomes" id="UP001595536">
    <property type="component" value="Unassembled WGS sequence"/>
</dbReference>
<dbReference type="NCBIfam" id="NF033733">
    <property type="entry name" value="MFS_ArsK"/>
    <property type="match status" value="1"/>
</dbReference>
<proteinExistence type="predicted"/>
<feature type="transmembrane region" description="Helical" evidence="5">
    <location>
        <begin position="281"/>
        <end position="298"/>
    </location>
</feature>
<evidence type="ECO:0000256" key="5">
    <source>
        <dbReference type="SAM" id="Phobius"/>
    </source>
</evidence>
<gene>
    <name evidence="6" type="primary">arsK</name>
    <name evidence="6" type="ORF">ACFOEX_02565</name>
</gene>
<comment type="caution">
    <text evidence="6">The sequence shown here is derived from an EMBL/GenBank/DDBJ whole genome shotgun (WGS) entry which is preliminary data.</text>
</comment>
<accession>A0ABV7LCI3</accession>
<dbReference type="EMBL" id="JBHRUV010000014">
    <property type="protein sequence ID" value="MFC3265244.1"/>
    <property type="molecule type" value="Genomic_DNA"/>
</dbReference>
<feature type="transmembrane region" description="Helical" evidence="5">
    <location>
        <begin position="98"/>
        <end position="120"/>
    </location>
</feature>
<dbReference type="RefSeq" id="WP_376831427.1">
    <property type="nucleotide sequence ID" value="NZ_JBHLWR010000006.1"/>
</dbReference>
<feature type="transmembrane region" description="Helical" evidence="5">
    <location>
        <begin position="42"/>
        <end position="61"/>
    </location>
</feature>
<dbReference type="Pfam" id="PF07690">
    <property type="entry name" value="MFS_1"/>
    <property type="match status" value="1"/>
</dbReference>
<feature type="transmembrane region" description="Helical" evidence="5">
    <location>
        <begin position="162"/>
        <end position="182"/>
    </location>
</feature>
<feature type="transmembrane region" description="Helical" evidence="5">
    <location>
        <begin position="7"/>
        <end position="30"/>
    </location>
</feature>
<feature type="transmembrane region" description="Helical" evidence="5">
    <location>
        <begin position="304"/>
        <end position="324"/>
    </location>
</feature>
<keyword evidence="3 5" id="KW-0472">Membrane</keyword>
<protein>
    <submittedName>
        <fullName evidence="6">Arsenite efflux MFS transporter ArsK</fullName>
    </submittedName>
</protein>
<evidence type="ECO:0000256" key="3">
    <source>
        <dbReference type="ARBA" id="ARBA00023136"/>
    </source>
</evidence>
<feature type="compositionally biased region" description="Low complexity" evidence="4">
    <location>
        <begin position="194"/>
        <end position="206"/>
    </location>
</feature>
<feature type="transmembrane region" description="Helical" evidence="5">
    <location>
        <begin position="73"/>
        <end position="92"/>
    </location>
</feature>
<dbReference type="PANTHER" id="PTHR11360:SF308">
    <property type="entry name" value="BLL3089 PROTEIN"/>
    <property type="match status" value="1"/>
</dbReference>
<feature type="transmembrane region" description="Helical" evidence="5">
    <location>
        <begin position="132"/>
        <end position="150"/>
    </location>
</feature>
<feature type="transmembrane region" description="Helical" evidence="5">
    <location>
        <begin position="369"/>
        <end position="388"/>
    </location>
</feature>
<dbReference type="Gene3D" id="1.20.1250.20">
    <property type="entry name" value="MFS general substrate transporter like domains"/>
    <property type="match status" value="1"/>
</dbReference>
<dbReference type="InterPro" id="IPR050327">
    <property type="entry name" value="Proton-linked_MCT"/>
</dbReference>
<feature type="transmembrane region" description="Helical" evidence="5">
    <location>
        <begin position="345"/>
        <end position="363"/>
    </location>
</feature>
<dbReference type="SUPFAM" id="SSF103473">
    <property type="entry name" value="MFS general substrate transporter"/>
    <property type="match status" value="1"/>
</dbReference>
<evidence type="ECO:0000313" key="6">
    <source>
        <dbReference type="EMBL" id="MFC3265244.1"/>
    </source>
</evidence>
<feature type="transmembrane region" description="Helical" evidence="5">
    <location>
        <begin position="246"/>
        <end position="269"/>
    </location>
</feature>
<dbReference type="InterPro" id="IPR011701">
    <property type="entry name" value="MFS"/>
</dbReference>
<evidence type="ECO:0000256" key="4">
    <source>
        <dbReference type="SAM" id="MobiDB-lite"/>
    </source>
</evidence>
<name>A0ABV7LCI3_9HYPH</name>
<dbReference type="InterPro" id="IPR036259">
    <property type="entry name" value="MFS_trans_sf"/>
</dbReference>
<keyword evidence="1 5" id="KW-0812">Transmembrane</keyword>